<feature type="transmembrane region" description="Helical" evidence="6">
    <location>
        <begin position="142"/>
        <end position="166"/>
    </location>
</feature>
<proteinExistence type="inferred from homology"/>
<feature type="transmembrane region" description="Helical" evidence="6">
    <location>
        <begin position="31"/>
        <end position="48"/>
    </location>
</feature>
<reference evidence="8 9" key="1">
    <citation type="submission" date="2016-03" db="EMBL/GenBank/DDBJ databases">
        <title>Choanephora cucurbitarum.</title>
        <authorList>
            <person name="Min B."/>
            <person name="Park H."/>
            <person name="Park J.-H."/>
            <person name="Shin H.-D."/>
            <person name="Choi I.-G."/>
        </authorList>
    </citation>
    <scope>NUCLEOTIDE SEQUENCE [LARGE SCALE GENOMIC DNA]</scope>
    <source>
        <strain evidence="8 9">KUS-F28377</strain>
    </source>
</reference>
<feature type="transmembrane region" description="Helical" evidence="6">
    <location>
        <begin position="172"/>
        <end position="190"/>
    </location>
</feature>
<dbReference type="AlphaFoldDB" id="A0A1C7NIN4"/>
<evidence type="ECO:0000313" key="9">
    <source>
        <dbReference type="Proteomes" id="UP000093000"/>
    </source>
</evidence>
<comment type="similarity">
    <text evidence="2 6">Belongs to the BI1 family.</text>
</comment>
<comment type="caution">
    <text evidence="8">The sequence shown here is derived from an EMBL/GenBank/DDBJ whole genome shotgun (WGS) entry which is preliminary data.</text>
</comment>
<protein>
    <submittedName>
        <fullName evidence="8">Putative Bax inhibitor 1</fullName>
    </submittedName>
</protein>
<evidence type="ECO:0000256" key="3">
    <source>
        <dbReference type="ARBA" id="ARBA00022692"/>
    </source>
</evidence>
<organism evidence="8 9">
    <name type="scientific">Choanephora cucurbitarum</name>
    <dbReference type="NCBI Taxonomy" id="101091"/>
    <lineage>
        <taxon>Eukaryota</taxon>
        <taxon>Fungi</taxon>
        <taxon>Fungi incertae sedis</taxon>
        <taxon>Mucoromycota</taxon>
        <taxon>Mucoromycotina</taxon>
        <taxon>Mucoromycetes</taxon>
        <taxon>Mucorales</taxon>
        <taxon>Mucorineae</taxon>
        <taxon>Choanephoraceae</taxon>
        <taxon>Choanephoroideae</taxon>
        <taxon>Choanephora</taxon>
    </lineage>
</organism>
<keyword evidence="3 6" id="KW-0812">Transmembrane</keyword>
<dbReference type="InterPro" id="IPR006214">
    <property type="entry name" value="Bax_inhibitor_1-related"/>
</dbReference>
<dbReference type="PANTHER" id="PTHR23291:SF32">
    <property type="entry name" value="BAX INHIBITOR 1"/>
    <property type="match status" value="1"/>
</dbReference>
<sequence length="252" mass="27869">MSGKQHYYGDYSNRDTNENQNALSRPVRRHLVHVYLALAAMCAIATVGTQVGEYLGPAGSTLGSLGAIGSVSTFRFTAPNSTSRWSLLGAYSMFSGIALSNFLSFFMDWDPSGNVIFLALSSAVLIFLGFSFSAVMANRRSMLYIGGFSSTIVSVLLWLSLANAFFLRSASVFSFELYAGLLAFAGFVMYDTQMIVERASAGSRDIPGHSMELFMDLYSLFIKLAQILMKKEMDRENERKKKRGSSRLTRDF</sequence>
<dbReference type="PANTHER" id="PTHR23291">
    <property type="entry name" value="BAX INHIBITOR-RELATED"/>
    <property type="match status" value="1"/>
</dbReference>
<accession>A0A1C7NIN4</accession>
<evidence type="ECO:0000313" key="8">
    <source>
        <dbReference type="EMBL" id="OBZ88396.1"/>
    </source>
</evidence>
<dbReference type="OrthoDB" id="1277691at2759"/>
<keyword evidence="4 6" id="KW-1133">Transmembrane helix</keyword>
<dbReference type="GO" id="GO:0016020">
    <property type="term" value="C:membrane"/>
    <property type="evidence" value="ECO:0007669"/>
    <property type="project" value="UniProtKB-SubCell"/>
</dbReference>
<name>A0A1C7NIN4_9FUNG</name>
<evidence type="ECO:0000256" key="7">
    <source>
        <dbReference type="SAM" id="MobiDB-lite"/>
    </source>
</evidence>
<dbReference type="InParanoid" id="A0A1C7NIN4"/>
<feature type="transmembrane region" description="Helical" evidence="6">
    <location>
        <begin position="88"/>
        <end position="109"/>
    </location>
</feature>
<evidence type="ECO:0000256" key="2">
    <source>
        <dbReference type="ARBA" id="ARBA00010350"/>
    </source>
</evidence>
<keyword evidence="5 6" id="KW-0472">Membrane</keyword>
<feature type="transmembrane region" description="Helical" evidence="6">
    <location>
        <begin position="115"/>
        <end position="135"/>
    </location>
</feature>
<dbReference type="EMBL" id="LUGH01000155">
    <property type="protein sequence ID" value="OBZ88396.1"/>
    <property type="molecule type" value="Genomic_DNA"/>
</dbReference>
<feature type="transmembrane region" description="Helical" evidence="6">
    <location>
        <begin position="54"/>
        <end position="76"/>
    </location>
</feature>
<comment type="subcellular location">
    <subcellularLocation>
        <location evidence="1">Membrane</location>
        <topology evidence="1">Multi-pass membrane protein</topology>
    </subcellularLocation>
</comment>
<evidence type="ECO:0000256" key="5">
    <source>
        <dbReference type="ARBA" id="ARBA00023136"/>
    </source>
</evidence>
<evidence type="ECO:0000256" key="1">
    <source>
        <dbReference type="ARBA" id="ARBA00004141"/>
    </source>
</evidence>
<gene>
    <name evidence="8" type="primary">tmbim6</name>
    <name evidence="8" type="ORF">A0J61_03552</name>
</gene>
<evidence type="ECO:0000256" key="4">
    <source>
        <dbReference type="ARBA" id="ARBA00022989"/>
    </source>
</evidence>
<evidence type="ECO:0000256" key="6">
    <source>
        <dbReference type="RuleBase" id="RU004379"/>
    </source>
</evidence>
<dbReference type="Pfam" id="PF01027">
    <property type="entry name" value="Bax1-I"/>
    <property type="match status" value="1"/>
</dbReference>
<keyword evidence="9" id="KW-1185">Reference proteome</keyword>
<dbReference type="Proteomes" id="UP000093000">
    <property type="component" value="Unassembled WGS sequence"/>
</dbReference>
<dbReference type="STRING" id="101091.A0A1C7NIN4"/>
<feature type="region of interest" description="Disordered" evidence="7">
    <location>
        <begin position="1"/>
        <end position="22"/>
    </location>
</feature>